<keyword evidence="3" id="KW-0964">Secreted</keyword>
<evidence type="ECO:0000313" key="8">
    <source>
        <dbReference type="EMBL" id="ROT78666.1"/>
    </source>
</evidence>
<proteinExistence type="inferred from homology"/>
<dbReference type="GO" id="GO:0005615">
    <property type="term" value="C:extracellular space"/>
    <property type="evidence" value="ECO:0007669"/>
    <property type="project" value="TreeGrafter"/>
</dbReference>
<dbReference type="PANTHER" id="PTHR11848:SF308">
    <property type="entry name" value="BMP-LIKE PROTEIN UNC-129"/>
    <property type="match status" value="1"/>
</dbReference>
<feature type="domain" description="TGF-beta propeptide" evidence="7">
    <location>
        <begin position="44"/>
        <end position="227"/>
    </location>
</feature>
<evidence type="ECO:0000256" key="6">
    <source>
        <dbReference type="SAM" id="SignalP"/>
    </source>
</evidence>
<dbReference type="OrthoDB" id="5987191at2759"/>
<reference evidence="8 9" key="1">
    <citation type="submission" date="2018-04" db="EMBL/GenBank/DDBJ databases">
        <authorList>
            <person name="Zhang X."/>
            <person name="Yuan J."/>
            <person name="Li F."/>
            <person name="Xiang J."/>
        </authorList>
    </citation>
    <scope>NUCLEOTIDE SEQUENCE [LARGE SCALE GENOMIC DNA]</scope>
    <source>
        <tissue evidence="8">Muscle</tissue>
    </source>
</reference>
<evidence type="ECO:0000256" key="3">
    <source>
        <dbReference type="ARBA" id="ARBA00022525"/>
    </source>
</evidence>
<organism evidence="8 9">
    <name type="scientific">Penaeus vannamei</name>
    <name type="common">Whiteleg shrimp</name>
    <name type="synonym">Litopenaeus vannamei</name>
    <dbReference type="NCBI Taxonomy" id="6689"/>
    <lineage>
        <taxon>Eukaryota</taxon>
        <taxon>Metazoa</taxon>
        <taxon>Ecdysozoa</taxon>
        <taxon>Arthropoda</taxon>
        <taxon>Crustacea</taxon>
        <taxon>Multicrustacea</taxon>
        <taxon>Malacostraca</taxon>
        <taxon>Eumalacostraca</taxon>
        <taxon>Eucarida</taxon>
        <taxon>Decapoda</taxon>
        <taxon>Dendrobranchiata</taxon>
        <taxon>Penaeoidea</taxon>
        <taxon>Penaeidae</taxon>
        <taxon>Penaeus</taxon>
    </lineage>
</organism>
<evidence type="ECO:0000256" key="1">
    <source>
        <dbReference type="ARBA" id="ARBA00004613"/>
    </source>
</evidence>
<dbReference type="GO" id="GO:0005125">
    <property type="term" value="F:cytokine activity"/>
    <property type="evidence" value="ECO:0007669"/>
    <property type="project" value="TreeGrafter"/>
</dbReference>
<comment type="subcellular location">
    <subcellularLocation>
        <location evidence="1">Secreted</location>
    </subcellularLocation>
</comment>
<evidence type="ECO:0000256" key="2">
    <source>
        <dbReference type="ARBA" id="ARBA00006656"/>
    </source>
</evidence>
<dbReference type="Gene3D" id="2.60.120.970">
    <property type="match status" value="1"/>
</dbReference>
<keyword evidence="6" id="KW-0732">Signal</keyword>
<comment type="similarity">
    <text evidence="2">Belongs to the TGF-beta family.</text>
</comment>
<dbReference type="EMBL" id="QCYY01001348">
    <property type="protein sequence ID" value="ROT78666.1"/>
    <property type="molecule type" value="Genomic_DNA"/>
</dbReference>
<comment type="caution">
    <text evidence="8">The sequence shown here is derived from an EMBL/GenBank/DDBJ whole genome shotgun (WGS) entry which is preliminary data.</text>
</comment>
<dbReference type="STRING" id="6689.A0A3R7QH36"/>
<dbReference type="Proteomes" id="UP000283509">
    <property type="component" value="Unassembled WGS sequence"/>
</dbReference>
<evidence type="ECO:0000313" key="9">
    <source>
        <dbReference type="Proteomes" id="UP000283509"/>
    </source>
</evidence>
<accession>A0A3R7QH36</accession>
<dbReference type="GO" id="GO:0008083">
    <property type="term" value="F:growth factor activity"/>
    <property type="evidence" value="ECO:0007669"/>
    <property type="project" value="UniProtKB-KW"/>
</dbReference>
<dbReference type="InterPro" id="IPR001111">
    <property type="entry name" value="TGF-b_propeptide"/>
</dbReference>
<keyword evidence="9" id="KW-1185">Reference proteome</keyword>
<keyword evidence="4" id="KW-0339">Growth factor</keyword>
<dbReference type="AlphaFoldDB" id="A0A3R7QH36"/>
<dbReference type="InterPro" id="IPR015615">
    <property type="entry name" value="TGF-beta-rel"/>
</dbReference>
<name>A0A3R7QH36_PENVA</name>
<keyword evidence="5" id="KW-1015">Disulfide bond</keyword>
<reference evidence="8 9" key="2">
    <citation type="submission" date="2019-01" db="EMBL/GenBank/DDBJ databases">
        <title>The decoding of complex shrimp genome reveals the adaptation for benthos swimmer, frequently molting mechanism and breeding impact on genome.</title>
        <authorList>
            <person name="Sun Y."/>
            <person name="Gao Y."/>
            <person name="Yu Y."/>
        </authorList>
    </citation>
    <scope>NUCLEOTIDE SEQUENCE [LARGE SCALE GENOMIC DNA]</scope>
    <source>
        <tissue evidence="8">Muscle</tissue>
    </source>
</reference>
<evidence type="ECO:0000256" key="5">
    <source>
        <dbReference type="ARBA" id="ARBA00023157"/>
    </source>
</evidence>
<dbReference type="PANTHER" id="PTHR11848">
    <property type="entry name" value="TGF-BETA FAMILY"/>
    <property type="match status" value="1"/>
</dbReference>
<evidence type="ECO:0000259" key="7">
    <source>
        <dbReference type="Pfam" id="PF00688"/>
    </source>
</evidence>
<dbReference type="Pfam" id="PF00688">
    <property type="entry name" value="TGFb_propeptide"/>
    <property type="match status" value="1"/>
</dbReference>
<protein>
    <recommendedName>
        <fullName evidence="7">TGF-beta propeptide domain-containing protein</fullName>
    </recommendedName>
</protein>
<gene>
    <name evidence="8" type="ORF">C7M84_002637</name>
</gene>
<sequence>MFFAELVLMAAGLAHAAIFPPPLDFPRSPPPPRLVQDQHHAPEHLLKAFGLSQPGRGWHAEPPQYMLDLYHRLADASGLTRGPGPYGATVIRAFAEREGSGASTFLFPLTGLEEGEEVLEAEFHFYHSRLPKAQRRLLEDNTYLVEVESTKADERRVVGSQHVAAHSAGWRVFKLGSVVADLQEAHGHPRHSLVAFEVRAMTADGQVLPLGLHHGARGSRQPLLVLFNKQASINDTRNAADFGKITNGLRSRSSVSRCRTYM</sequence>
<feature type="signal peptide" evidence="6">
    <location>
        <begin position="1"/>
        <end position="16"/>
    </location>
</feature>
<feature type="chain" id="PRO_5018662242" description="TGF-beta propeptide domain-containing protein" evidence="6">
    <location>
        <begin position="17"/>
        <end position="262"/>
    </location>
</feature>
<evidence type="ECO:0000256" key="4">
    <source>
        <dbReference type="ARBA" id="ARBA00023030"/>
    </source>
</evidence>